<proteinExistence type="predicted"/>
<dbReference type="PANTHER" id="PTHR15904:SF16">
    <property type="entry name" value="PROTEIN FAM13B"/>
    <property type="match status" value="1"/>
</dbReference>
<evidence type="ECO:0000313" key="4">
    <source>
        <dbReference type="Ensembl" id="ENSHHUP00000052312.1"/>
    </source>
</evidence>
<dbReference type="PANTHER" id="PTHR15904">
    <property type="entry name" value="FAM13"/>
    <property type="match status" value="1"/>
</dbReference>
<feature type="region of interest" description="Disordered" evidence="2">
    <location>
        <begin position="367"/>
        <end position="401"/>
    </location>
</feature>
<organism evidence="4 5">
    <name type="scientific">Hucho hucho</name>
    <name type="common">huchen</name>
    <dbReference type="NCBI Taxonomy" id="62062"/>
    <lineage>
        <taxon>Eukaryota</taxon>
        <taxon>Metazoa</taxon>
        <taxon>Chordata</taxon>
        <taxon>Craniata</taxon>
        <taxon>Vertebrata</taxon>
        <taxon>Euteleostomi</taxon>
        <taxon>Actinopterygii</taxon>
        <taxon>Neopterygii</taxon>
        <taxon>Teleostei</taxon>
        <taxon>Protacanthopterygii</taxon>
        <taxon>Salmoniformes</taxon>
        <taxon>Salmonidae</taxon>
        <taxon>Salmoninae</taxon>
        <taxon>Hucho</taxon>
    </lineage>
</organism>
<dbReference type="SUPFAM" id="SSF48350">
    <property type="entry name" value="GTPase activation domain, GAP"/>
    <property type="match status" value="1"/>
</dbReference>
<dbReference type="GO" id="GO:0007165">
    <property type="term" value="P:signal transduction"/>
    <property type="evidence" value="ECO:0007669"/>
    <property type="project" value="InterPro"/>
</dbReference>
<evidence type="ECO:0000259" key="3">
    <source>
        <dbReference type="PROSITE" id="PS50238"/>
    </source>
</evidence>
<reference evidence="4" key="2">
    <citation type="submission" date="2025-08" db="UniProtKB">
        <authorList>
            <consortium name="Ensembl"/>
        </authorList>
    </citation>
    <scope>IDENTIFICATION</scope>
</reference>
<dbReference type="PROSITE" id="PS50238">
    <property type="entry name" value="RHOGAP"/>
    <property type="match status" value="1"/>
</dbReference>
<keyword evidence="1" id="KW-0175">Coiled coil</keyword>
<feature type="region of interest" description="Disordered" evidence="2">
    <location>
        <begin position="245"/>
        <end position="270"/>
    </location>
</feature>
<dbReference type="InterPro" id="IPR000198">
    <property type="entry name" value="RhoGAP_dom"/>
</dbReference>
<dbReference type="AlphaFoldDB" id="A0A4W5NMU1"/>
<dbReference type="CDD" id="cd04393">
    <property type="entry name" value="RhoGAP_FAM13A1a"/>
    <property type="match status" value="1"/>
</dbReference>
<dbReference type="Ensembl" id="ENSHHUT00000054153.1">
    <property type="protein sequence ID" value="ENSHHUP00000052312.1"/>
    <property type="gene ID" value="ENSHHUG00000031411.1"/>
</dbReference>
<reference evidence="5" key="1">
    <citation type="submission" date="2018-06" db="EMBL/GenBank/DDBJ databases">
        <title>Genome assembly of Danube salmon.</title>
        <authorList>
            <person name="Macqueen D.J."/>
            <person name="Gundappa M.K."/>
        </authorList>
    </citation>
    <scope>NUCLEOTIDE SEQUENCE [LARGE SCALE GENOMIC DNA]</scope>
</reference>
<dbReference type="Proteomes" id="UP000314982">
    <property type="component" value="Unassembled WGS sequence"/>
</dbReference>
<feature type="coiled-coil region" evidence="1">
    <location>
        <begin position="401"/>
        <end position="428"/>
    </location>
</feature>
<evidence type="ECO:0000256" key="1">
    <source>
        <dbReference type="SAM" id="Coils"/>
    </source>
</evidence>
<feature type="compositionally biased region" description="Polar residues" evidence="2">
    <location>
        <begin position="254"/>
        <end position="270"/>
    </location>
</feature>
<dbReference type="Pfam" id="PF00620">
    <property type="entry name" value="RhoGAP"/>
    <property type="match status" value="1"/>
</dbReference>
<dbReference type="InterPro" id="IPR039102">
    <property type="entry name" value="FAM13"/>
</dbReference>
<keyword evidence="5" id="KW-1185">Reference proteome</keyword>
<accession>A0A4W5NMU1</accession>
<evidence type="ECO:0000313" key="5">
    <source>
        <dbReference type="Proteomes" id="UP000314982"/>
    </source>
</evidence>
<feature type="domain" description="Rho-GAP" evidence="3">
    <location>
        <begin position="21"/>
        <end position="210"/>
    </location>
</feature>
<name>A0A4W5NMU1_9TELE</name>
<evidence type="ECO:0000256" key="2">
    <source>
        <dbReference type="SAM" id="MobiDB-lite"/>
    </source>
</evidence>
<feature type="compositionally biased region" description="Polar residues" evidence="2">
    <location>
        <begin position="387"/>
        <end position="401"/>
    </location>
</feature>
<sequence length="530" mass="59195">MRKSLSPSPSNSLTPARVFGVPLDEVQQSGQPGQEVPLLVRHIVEYVEEHGRLDLEGLFLVNGNAERVEWLRQRYDSGEEVDLEKEADLASAVSLLRLFLQELPEPIIPAGMQSHILQLYQDYSSEEELARNMKYFLQQLPQVNYSLLRFLCRFLSSVASLQEESWSVGALAAVFGPDIFHLDTDVEDLKEQESVSRILAELLENQEEFFDSEDDDVSTTNDYSSINEQITELLDDDKLEAFEELPQDGEDGPPSTSESPQHSNIQVTPSSSIIKRTIHAAVGQHFFYLKSSIDHENVYENSSVRFFLSHPDPVPAFKSWQDESDSGEAQLSPLAGRMVPLPHEEDSHPLMARRFLDFGHSQRFLQHPDATSPTKAHQSLGRPHRASFTSQESAVRNDSVSHQLTKKLQNLKKKIKQFEEQFEKERNYKPSHGDSAANPKVLKWMTDLTKIRKQLKGKSSLCLHGCVGGSGRVLGSMAGVGWVGLSLAGKLLGAILFLPWAACLTAQSSGGGAGSVSSMHGYYSTYQLWL</sequence>
<dbReference type="GeneTree" id="ENSGT00950000183033"/>
<dbReference type="InterPro" id="IPR008936">
    <property type="entry name" value="Rho_GTPase_activation_prot"/>
</dbReference>
<dbReference type="SMART" id="SM00324">
    <property type="entry name" value="RhoGAP"/>
    <property type="match status" value="1"/>
</dbReference>
<reference evidence="4" key="3">
    <citation type="submission" date="2025-09" db="UniProtKB">
        <authorList>
            <consortium name="Ensembl"/>
        </authorList>
    </citation>
    <scope>IDENTIFICATION</scope>
</reference>
<protein>
    <submittedName>
        <fullName evidence="4">Family with sequence similarity 13 member B</fullName>
    </submittedName>
</protein>
<dbReference type="Gene3D" id="1.10.555.10">
    <property type="entry name" value="Rho GTPase activation protein"/>
    <property type="match status" value="1"/>
</dbReference>